<proteinExistence type="predicted"/>
<sequence>MKRTQRLFFASLLSGLLIFLTGCATVVDGVNEDPIRMDPTERSWGNWLDDQTIETVAEVNINKSSDEFRLNSRIKVISFNGIVLIIGQVPNQSLKDEAARVVTPIQNVRKVYNELTIGQPAGVMEHSSDAWLTTKIKTKLIQDEIVSADKVKVNTEKGTVYLMGLATPKEASSAVEAARNTRGVQKVVKVFEYVR</sequence>
<dbReference type="PANTHER" id="PTHR34606:SF4">
    <property type="entry name" value="OUTER MEMBRANE LIPOPROTEIN DOLP"/>
    <property type="match status" value="1"/>
</dbReference>
<protein>
    <submittedName>
        <fullName evidence="4">BON domain-containing protein</fullName>
    </submittedName>
</protein>
<evidence type="ECO:0000259" key="3">
    <source>
        <dbReference type="PROSITE" id="PS50914"/>
    </source>
</evidence>
<dbReference type="PANTHER" id="PTHR34606">
    <property type="entry name" value="BON DOMAIN-CONTAINING PROTEIN"/>
    <property type="match status" value="1"/>
</dbReference>
<gene>
    <name evidence="4" type="ORF">NX722_13315</name>
</gene>
<dbReference type="InterPro" id="IPR007055">
    <property type="entry name" value="BON_dom"/>
</dbReference>
<reference evidence="4 5" key="1">
    <citation type="submission" date="2022-10" db="EMBL/GenBank/DDBJ databases">
        <title>High-quality genome sequences of two octocoral-associated bacteria, Endozoicomonas euniceicola EF212 and Endozoicomonas gorgoniicola PS125.</title>
        <authorList>
            <person name="Chiou Y.-J."/>
            <person name="Chen Y.-H."/>
        </authorList>
    </citation>
    <scope>NUCLEOTIDE SEQUENCE [LARGE SCALE GENOMIC DNA]</scope>
    <source>
        <strain evidence="4 5">PS125</strain>
    </source>
</reference>
<dbReference type="EMBL" id="JAPFCC010000001">
    <property type="protein sequence ID" value="MCW7553587.1"/>
    <property type="molecule type" value="Genomic_DNA"/>
</dbReference>
<evidence type="ECO:0000313" key="5">
    <source>
        <dbReference type="Proteomes" id="UP001209854"/>
    </source>
</evidence>
<dbReference type="RefSeq" id="WP_262568407.1">
    <property type="nucleotide sequence ID" value="NZ_JAPFCC010000001.1"/>
</dbReference>
<dbReference type="SMART" id="SM00749">
    <property type="entry name" value="BON"/>
    <property type="match status" value="1"/>
</dbReference>
<accession>A0ABT3MW31</accession>
<dbReference type="InterPro" id="IPR051686">
    <property type="entry name" value="Lipoprotein_DolP"/>
</dbReference>
<keyword evidence="1 2" id="KW-0732">Signal</keyword>
<evidence type="ECO:0000256" key="2">
    <source>
        <dbReference type="SAM" id="SignalP"/>
    </source>
</evidence>
<feature type="signal peptide" evidence="2">
    <location>
        <begin position="1"/>
        <end position="24"/>
    </location>
</feature>
<feature type="chain" id="PRO_5045288353" evidence="2">
    <location>
        <begin position="25"/>
        <end position="195"/>
    </location>
</feature>
<comment type="caution">
    <text evidence="4">The sequence shown here is derived from an EMBL/GenBank/DDBJ whole genome shotgun (WGS) entry which is preliminary data.</text>
</comment>
<dbReference type="Proteomes" id="UP001209854">
    <property type="component" value="Unassembled WGS sequence"/>
</dbReference>
<name>A0ABT3MW31_9GAMM</name>
<dbReference type="Gene3D" id="3.40.1520.20">
    <property type="match status" value="1"/>
</dbReference>
<dbReference type="Pfam" id="PF04972">
    <property type="entry name" value="BON"/>
    <property type="match status" value="2"/>
</dbReference>
<keyword evidence="5" id="KW-1185">Reference proteome</keyword>
<dbReference type="InterPro" id="IPR014004">
    <property type="entry name" value="Transpt-assoc_nodulatn_dom_bac"/>
</dbReference>
<organism evidence="4 5">
    <name type="scientific">Endozoicomonas gorgoniicola</name>
    <dbReference type="NCBI Taxonomy" id="1234144"/>
    <lineage>
        <taxon>Bacteria</taxon>
        <taxon>Pseudomonadati</taxon>
        <taxon>Pseudomonadota</taxon>
        <taxon>Gammaproteobacteria</taxon>
        <taxon>Oceanospirillales</taxon>
        <taxon>Endozoicomonadaceae</taxon>
        <taxon>Endozoicomonas</taxon>
    </lineage>
</organism>
<evidence type="ECO:0000256" key="1">
    <source>
        <dbReference type="ARBA" id="ARBA00022729"/>
    </source>
</evidence>
<dbReference type="PROSITE" id="PS51257">
    <property type="entry name" value="PROKAR_LIPOPROTEIN"/>
    <property type="match status" value="1"/>
</dbReference>
<dbReference type="PROSITE" id="PS50914">
    <property type="entry name" value="BON"/>
    <property type="match status" value="2"/>
</dbReference>
<feature type="domain" description="BON" evidence="3">
    <location>
        <begin position="128"/>
        <end position="195"/>
    </location>
</feature>
<feature type="domain" description="BON" evidence="3">
    <location>
        <begin position="49"/>
        <end position="119"/>
    </location>
</feature>
<evidence type="ECO:0000313" key="4">
    <source>
        <dbReference type="EMBL" id="MCW7553587.1"/>
    </source>
</evidence>